<dbReference type="PANTHER" id="PTHR43792">
    <property type="entry name" value="GNAT FAMILY, PUTATIVE (AFU_ORTHOLOGUE AFUA_3G00765)-RELATED-RELATED"/>
    <property type="match status" value="1"/>
</dbReference>
<dbReference type="EMBL" id="CP012677">
    <property type="protein sequence ID" value="ALE93133.1"/>
    <property type="molecule type" value="Genomic_DNA"/>
</dbReference>
<gene>
    <name evidence="2" type="ORF">AOC05_13725</name>
</gene>
<dbReference type="RefSeq" id="WP_062007719.1">
    <property type="nucleotide sequence ID" value="NZ_CP012677.1"/>
</dbReference>
<name>A0A0M4RQ64_9MICC</name>
<protein>
    <submittedName>
        <fullName evidence="2">GCN5 family acetyltransferase</fullName>
    </submittedName>
</protein>
<dbReference type="GO" id="GO:0016747">
    <property type="term" value="F:acyltransferase activity, transferring groups other than amino-acyl groups"/>
    <property type="evidence" value="ECO:0007669"/>
    <property type="project" value="InterPro"/>
</dbReference>
<dbReference type="KEGG" id="aaq:AOC05_13725"/>
<dbReference type="AlphaFoldDB" id="A0A0M4RQ64"/>
<accession>A0A0M4RQ64</accession>
<evidence type="ECO:0000259" key="1">
    <source>
        <dbReference type="PROSITE" id="PS51186"/>
    </source>
</evidence>
<dbReference type="Gene3D" id="3.40.630.30">
    <property type="match status" value="1"/>
</dbReference>
<organism evidence="2 3">
    <name type="scientific">Arthrobacter alpinus</name>
    <dbReference type="NCBI Taxonomy" id="656366"/>
    <lineage>
        <taxon>Bacteria</taxon>
        <taxon>Bacillati</taxon>
        <taxon>Actinomycetota</taxon>
        <taxon>Actinomycetes</taxon>
        <taxon>Micrococcales</taxon>
        <taxon>Micrococcaceae</taxon>
        <taxon>Arthrobacter</taxon>
    </lineage>
</organism>
<dbReference type="InterPro" id="IPR016181">
    <property type="entry name" value="Acyl_CoA_acyltransferase"/>
</dbReference>
<dbReference type="Proteomes" id="UP000062833">
    <property type="component" value="Chromosome"/>
</dbReference>
<feature type="domain" description="N-acetyltransferase" evidence="1">
    <location>
        <begin position="13"/>
        <end position="187"/>
    </location>
</feature>
<proteinExistence type="predicted"/>
<dbReference type="Pfam" id="PF13302">
    <property type="entry name" value="Acetyltransf_3"/>
    <property type="match status" value="1"/>
</dbReference>
<sequence>MVEIPRPLTTERLILRHFSTDDLDDYYRYQSLPETARYLYGEARSYAQCMDRIARYVQEPFNEPGHWATFAVQLKSAPGLVGEMALKWNEGGKPEGPKPERFGEIGWTLAPEAQGHGYATEAARAVLDLAMNQLDFYRVEARLDARNTASAAICERLGMLFEGVLRNNMYLKGEWTSEAIYAVVRDQQPHLGPGIT</sequence>
<keyword evidence="2" id="KW-0808">Transferase</keyword>
<keyword evidence="3" id="KW-1185">Reference proteome</keyword>
<dbReference type="SUPFAM" id="SSF55729">
    <property type="entry name" value="Acyl-CoA N-acyltransferases (Nat)"/>
    <property type="match status" value="1"/>
</dbReference>
<dbReference type="PANTHER" id="PTHR43792:SF1">
    <property type="entry name" value="N-ACETYLTRANSFERASE DOMAIN-CONTAINING PROTEIN"/>
    <property type="match status" value="1"/>
</dbReference>
<dbReference type="PATRIC" id="fig|656366.3.peg.2960"/>
<dbReference type="PROSITE" id="PS51186">
    <property type="entry name" value="GNAT"/>
    <property type="match status" value="1"/>
</dbReference>
<dbReference type="InterPro" id="IPR000182">
    <property type="entry name" value="GNAT_dom"/>
</dbReference>
<reference evidence="3" key="1">
    <citation type="submission" date="2015-09" db="EMBL/GenBank/DDBJ databases">
        <title>Complete genome of Arthrobacter alpinus strain R3.8.</title>
        <authorList>
            <person name="See-Too W.S."/>
            <person name="Chan K.G."/>
        </authorList>
    </citation>
    <scope>NUCLEOTIDE SEQUENCE [LARGE SCALE GENOMIC DNA]</scope>
    <source>
        <strain evidence="3">R3.8</strain>
    </source>
</reference>
<evidence type="ECO:0000313" key="2">
    <source>
        <dbReference type="EMBL" id="ALE93133.1"/>
    </source>
</evidence>
<evidence type="ECO:0000313" key="3">
    <source>
        <dbReference type="Proteomes" id="UP000062833"/>
    </source>
</evidence>
<dbReference type="InterPro" id="IPR051531">
    <property type="entry name" value="N-acetyltransferase"/>
</dbReference>